<dbReference type="AlphaFoldDB" id="A0A314XSQ4"/>
<evidence type="ECO:0000313" key="8">
    <source>
        <dbReference type="EMBL" id="PQP95507.1"/>
    </source>
</evidence>
<comment type="similarity">
    <text evidence="1 5">Belongs to the glycosyl hydrolase 1 family.</text>
</comment>
<evidence type="ECO:0000256" key="2">
    <source>
        <dbReference type="ARBA" id="ARBA00022801"/>
    </source>
</evidence>
<comment type="caution">
    <text evidence="9">The sequence shown here is derived from an EMBL/GenBank/DDBJ whole genome shotgun (WGS) entry which is preliminary data.</text>
</comment>
<keyword evidence="10" id="KW-1185">Reference proteome</keyword>
<dbReference type="PANTHER" id="PTHR10353">
    <property type="entry name" value="GLYCOSYL HYDROLASE"/>
    <property type="match status" value="1"/>
</dbReference>
<reference evidence="9 10" key="1">
    <citation type="submission" date="2018-02" db="EMBL/GenBank/DDBJ databases">
        <title>Draft genome of wild Prunus yedoensis var. nudiflora.</title>
        <authorList>
            <person name="Baek S."/>
            <person name="Kim J.-H."/>
            <person name="Choi K."/>
            <person name="Kim G.-B."/>
            <person name="Cho A."/>
            <person name="Jang H."/>
            <person name="Shin C.-H."/>
            <person name="Yu H.-J."/>
            <person name="Mun J.-H."/>
        </authorList>
    </citation>
    <scope>NUCLEOTIDE SEQUENCE [LARGE SCALE GENOMIC DNA]</scope>
    <source>
        <strain evidence="10">cv. Jeju island</strain>
        <tissue evidence="9">Leaf</tissue>
    </source>
</reference>
<evidence type="ECO:0000313" key="10">
    <source>
        <dbReference type="Proteomes" id="UP000250321"/>
    </source>
</evidence>
<feature type="signal peptide" evidence="7">
    <location>
        <begin position="1"/>
        <end position="22"/>
    </location>
</feature>
<dbReference type="Gene3D" id="3.20.20.80">
    <property type="entry name" value="Glycosidases"/>
    <property type="match status" value="1"/>
</dbReference>
<dbReference type="EMBL" id="PJQY01002235">
    <property type="protein sequence ID" value="PQP95508.1"/>
    <property type="molecule type" value="Genomic_DNA"/>
</dbReference>
<evidence type="ECO:0000256" key="1">
    <source>
        <dbReference type="ARBA" id="ARBA00010838"/>
    </source>
</evidence>
<feature type="chain" id="PRO_5036060227" evidence="7">
    <location>
        <begin position="23"/>
        <end position="544"/>
    </location>
</feature>
<protein>
    <submittedName>
        <fullName evidence="9">Beta-glucosidase 12-like isoform X2</fullName>
    </submittedName>
</protein>
<dbReference type="PROSITE" id="PS00572">
    <property type="entry name" value="GLYCOSYL_HYDROL_F1_1"/>
    <property type="match status" value="1"/>
</dbReference>
<dbReference type="InterPro" id="IPR001360">
    <property type="entry name" value="Glyco_hydro_1"/>
</dbReference>
<accession>A0A314XSQ4</accession>
<dbReference type="EMBL" id="PJQY01002235">
    <property type="protein sequence ID" value="PQP95507.1"/>
    <property type="molecule type" value="Genomic_DNA"/>
</dbReference>
<dbReference type="InterPro" id="IPR017853">
    <property type="entry name" value="GH"/>
</dbReference>
<dbReference type="GO" id="GO:0005975">
    <property type="term" value="P:carbohydrate metabolic process"/>
    <property type="evidence" value="ECO:0007669"/>
    <property type="project" value="InterPro"/>
</dbReference>
<dbReference type="PROSITE" id="PS00653">
    <property type="entry name" value="GLYCOSYL_HYDROL_F1_2"/>
    <property type="match status" value="1"/>
</dbReference>
<dbReference type="PANTHER" id="PTHR10353:SF137">
    <property type="entry name" value="MYROSINASE 3-RELATED"/>
    <property type="match status" value="1"/>
</dbReference>
<keyword evidence="7" id="KW-0732">Signal</keyword>
<evidence type="ECO:0000313" key="9">
    <source>
        <dbReference type="EMBL" id="PQP95508.1"/>
    </source>
</evidence>
<dbReference type="FunFam" id="3.20.20.80:FF:000020">
    <property type="entry name" value="Beta-glucosidase 12"/>
    <property type="match status" value="1"/>
</dbReference>
<dbReference type="InterPro" id="IPR018120">
    <property type="entry name" value="Glyco_hydro_1_AS"/>
</dbReference>
<sequence length="544" mass="61594">MALQFRSLLFCVLLLLLGLALANTNAARTDPPVVCATLNRTDFDILFPGFTFGTGSASYQVEGAANEDGKGPSVWDTFTHDHPEKIDDGSNGDVAVDQYHRYKEDVAMMKDMGLDSYRFSISWSRILPKGTLSGGINKKGIEYYNNLTNELLRNGIKPFVTLFHWDVPQALVDEYGGFLNRRIVDDFKAYAELCYKEFGDRVKLWTTLNEPYGLSFHGYAIGGHAPGRCSSWYDSTCLGGDSAKEPYLVTHNLLLAHAAAVKLYKEEFQASQNGVIGITHVTRWFEPASESQEDIDAAFQAMDFLYGWYMDPLTRGDYPQCMRSILKERLPSFTEEESKSLIGSYDFIGVNYYISSYAKAYPANYTIPTPPSFVTDPYVNITTELDGVPIGPRPAQDWLYVYPKGLYEVLLYTKEKYNNPVIYITENGVNELNIPNFPLERALDDSNRVYFHYHHLCYLQAAMKKGVNVQGYYAWSFTDSFEWSSGYTIRFGVNYVDYDNGLKRHSKLSAQWFKSFLQGSSGSTKKIQTFGNNNATATKFVYQI</sequence>
<gene>
    <name evidence="8" type="ORF">Pyn_25428</name>
    <name evidence="9" type="ORF">Pyn_25429</name>
</gene>
<dbReference type="PRINTS" id="PR00131">
    <property type="entry name" value="GLHYDRLASE1"/>
</dbReference>
<keyword evidence="3 6" id="KW-0326">Glycosidase</keyword>
<dbReference type="STRING" id="2094558.A0A314XSQ4"/>
<organism evidence="9 10">
    <name type="scientific">Prunus yedoensis var. nudiflora</name>
    <dbReference type="NCBI Taxonomy" id="2094558"/>
    <lineage>
        <taxon>Eukaryota</taxon>
        <taxon>Viridiplantae</taxon>
        <taxon>Streptophyta</taxon>
        <taxon>Embryophyta</taxon>
        <taxon>Tracheophyta</taxon>
        <taxon>Spermatophyta</taxon>
        <taxon>Magnoliopsida</taxon>
        <taxon>eudicotyledons</taxon>
        <taxon>Gunneridae</taxon>
        <taxon>Pentapetalae</taxon>
        <taxon>rosids</taxon>
        <taxon>fabids</taxon>
        <taxon>Rosales</taxon>
        <taxon>Rosaceae</taxon>
        <taxon>Amygdaloideae</taxon>
        <taxon>Amygdaleae</taxon>
        <taxon>Prunus</taxon>
    </lineage>
</organism>
<dbReference type="Pfam" id="PF00232">
    <property type="entry name" value="Glyco_hydro_1"/>
    <property type="match status" value="1"/>
</dbReference>
<evidence type="ECO:0000256" key="4">
    <source>
        <dbReference type="PROSITE-ProRule" id="PRU10055"/>
    </source>
</evidence>
<dbReference type="GO" id="GO:0008422">
    <property type="term" value="F:beta-glucosidase activity"/>
    <property type="evidence" value="ECO:0007669"/>
    <property type="project" value="UniProtKB-ARBA"/>
</dbReference>
<keyword evidence="2 6" id="KW-0378">Hydrolase</keyword>
<evidence type="ECO:0000256" key="5">
    <source>
        <dbReference type="RuleBase" id="RU003690"/>
    </source>
</evidence>
<proteinExistence type="inferred from homology"/>
<dbReference type="OrthoDB" id="65569at2759"/>
<evidence type="ECO:0000256" key="6">
    <source>
        <dbReference type="RuleBase" id="RU004468"/>
    </source>
</evidence>
<feature type="active site" description="Nucleophile" evidence="4">
    <location>
        <position position="426"/>
    </location>
</feature>
<name>A0A314XSQ4_PRUYE</name>
<evidence type="ECO:0000256" key="3">
    <source>
        <dbReference type="ARBA" id="ARBA00023295"/>
    </source>
</evidence>
<evidence type="ECO:0000256" key="7">
    <source>
        <dbReference type="SAM" id="SignalP"/>
    </source>
</evidence>
<dbReference type="Proteomes" id="UP000250321">
    <property type="component" value="Unassembled WGS sequence"/>
</dbReference>
<dbReference type="SUPFAM" id="SSF51445">
    <property type="entry name" value="(Trans)glycosidases"/>
    <property type="match status" value="1"/>
</dbReference>
<dbReference type="InterPro" id="IPR033132">
    <property type="entry name" value="GH_1_N_CS"/>
</dbReference>